<evidence type="ECO:0000313" key="4">
    <source>
        <dbReference type="Proteomes" id="UP000550086"/>
    </source>
</evidence>
<evidence type="ECO:0000256" key="1">
    <source>
        <dbReference type="SAM" id="MobiDB-lite"/>
    </source>
</evidence>
<dbReference type="Pfam" id="PF00429">
    <property type="entry name" value="TLV_coat"/>
    <property type="match status" value="1"/>
</dbReference>
<accession>A0A7L2Z741</accession>
<reference evidence="3 4" key="1">
    <citation type="submission" date="2019-09" db="EMBL/GenBank/DDBJ databases">
        <title>Bird 10,000 Genomes (B10K) Project - Family phase.</title>
        <authorList>
            <person name="Zhang G."/>
        </authorList>
    </citation>
    <scope>NUCLEOTIDE SEQUENCE [LARGE SCALE GENOMIC DNA]</scope>
    <source>
        <strain evidence="3">B10K-DU-002-59</strain>
        <tissue evidence="3">Muscle</tissue>
    </source>
</reference>
<dbReference type="PROSITE" id="PS51257">
    <property type="entry name" value="PROKAR_LIPOPROTEIN"/>
    <property type="match status" value="1"/>
</dbReference>
<organism evidence="3 4">
    <name type="scientific">Jacana jacana</name>
    <name type="common">Wattled jacana</name>
    <name type="synonym">Parra jacana</name>
    <dbReference type="NCBI Taxonomy" id="54508"/>
    <lineage>
        <taxon>Eukaryota</taxon>
        <taxon>Metazoa</taxon>
        <taxon>Chordata</taxon>
        <taxon>Craniata</taxon>
        <taxon>Vertebrata</taxon>
        <taxon>Euteleostomi</taxon>
        <taxon>Archelosauria</taxon>
        <taxon>Archosauria</taxon>
        <taxon>Dinosauria</taxon>
        <taxon>Saurischia</taxon>
        <taxon>Theropoda</taxon>
        <taxon>Coelurosauria</taxon>
        <taxon>Aves</taxon>
        <taxon>Neognathae</taxon>
        <taxon>Neoaves</taxon>
        <taxon>Charadriiformes</taxon>
        <taxon>Jacanidae</taxon>
        <taxon>Jacana</taxon>
    </lineage>
</organism>
<dbReference type="EMBL" id="VZTM01043931">
    <property type="protein sequence ID" value="NXT03611.1"/>
    <property type="molecule type" value="Genomic_DNA"/>
</dbReference>
<feature type="non-terminal residue" evidence="3">
    <location>
        <position position="83"/>
    </location>
</feature>
<feature type="non-terminal residue" evidence="3">
    <location>
        <position position="1"/>
    </location>
</feature>
<dbReference type="EMBL" id="VZTM01011725">
    <property type="protein sequence ID" value="NXS94211.1"/>
    <property type="molecule type" value="Genomic_DNA"/>
</dbReference>
<protein>
    <submittedName>
        <fullName evidence="3">ENV1 protein</fullName>
    </submittedName>
</protein>
<feature type="region of interest" description="Disordered" evidence="1">
    <location>
        <begin position="47"/>
        <end position="67"/>
    </location>
</feature>
<evidence type="ECO:0000313" key="2">
    <source>
        <dbReference type="EMBL" id="NXS94211.1"/>
    </source>
</evidence>
<comment type="caution">
    <text evidence="3">The sequence shown here is derived from an EMBL/GenBank/DDBJ whole genome shotgun (WGS) entry which is preliminary data.</text>
</comment>
<name>A0A7L2Z741_JACJC</name>
<proteinExistence type="predicted"/>
<gene>
    <name evidence="3" type="primary">Env1_2</name>
    <name evidence="2" type="synonym">Env1_0</name>
    <name evidence="2" type="ORF">JACJAC_R14156</name>
    <name evidence="3" type="ORF">JACJAC_R14415</name>
</gene>
<keyword evidence="4" id="KW-1185">Reference proteome</keyword>
<dbReference type="AlphaFoldDB" id="A0A7L2Z741"/>
<sequence length="83" mass="9161">MPKEEESLWTAIQAAHQALNATNPNFTTACWLCYDIKPPFYEGIAVPSPYNTSTKESPSRCNGKERKAGITLQQVRGSGWCIG</sequence>
<feature type="compositionally biased region" description="Polar residues" evidence="1">
    <location>
        <begin position="49"/>
        <end position="60"/>
    </location>
</feature>
<dbReference type="OrthoDB" id="9306952at2759"/>
<dbReference type="Proteomes" id="UP000550086">
    <property type="component" value="Unassembled WGS sequence"/>
</dbReference>
<evidence type="ECO:0000313" key="3">
    <source>
        <dbReference type="EMBL" id="NXT03611.1"/>
    </source>
</evidence>
<dbReference type="InterPro" id="IPR018154">
    <property type="entry name" value="TLV/ENV_coat_polyprotein"/>
</dbReference>